<proteinExistence type="predicted"/>
<gene>
    <name evidence="1" type="ORF">H5410_005931</name>
</gene>
<accession>A0A9J6A884</accession>
<protein>
    <submittedName>
        <fullName evidence="1">Uncharacterized protein</fullName>
    </submittedName>
</protein>
<organism evidence="1 2">
    <name type="scientific">Solanum commersonii</name>
    <name type="common">Commerson's wild potato</name>
    <name type="synonym">Commerson's nightshade</name>
    <dbReference type="NCBI Taxonomy" id="4109"/>
    <lineage>
        <taxon>Eukaryota</taxon>
        <taxon>Viridiplantae</taxon>
        <taxon>Streptophyta</taxon>
        <taxon>Embryophyta</taxon>
        <taxon>Tracheophyta</taxon>
        <taxon>Spermatophyta</taxon>
        <taxon>Magnoliopsida</taxon>
        <taxon>eudicotyledons</taxon>
        <taxon>Gunneridae</taxon>
        <taxon>Pentapetalae</taxon>
        <taxon>asterids</taxon>
        <taxon>lamiids</taxon>
        <taxon>Solanales</taxon>
        <taxon>Solanaceae</taxon>
        <taxon>Solanoideae</taxon>
        <taxon>Solaneae</taxon>
        <taxon>Solanum</taxon>
    </lineage>
</organism>
<dbReference type="EMBL" id="JACXVP010000002">
    <property type="protein sequence ID" value="KAG5620713.1"/>
    <property type="molecule type" value="Genomic_DNA"/>
</dbReference>
<name>A0A9J6A884_SOLCO</name>
<comment type="caution">
    <text evidence="1">The sequence shown here is derived from an EMBL/GenBank/DDBJ whole genome shotgun (WGS) entry which is preliminary data.</text>
</comment>
<sequence length="74" mass="8627">MFFYRATSIDFFIKKFGVKLIRDNQHGLTTVVYLQVRSMELDENGQQSYGSTKSLYISLFMELDENGQQSYGIQ</sequence>
<evidence type="ECO:0000313" key="2">
    <source>
        <dbReference type="Proteomes" id="UP000824120"/>
    </source>
</evidence>
<dbReference type="Proteomes" id="UP000824120">
    <property type="component" value="Chromosome 2"/>
</dbReference>
<reference evidence="1 2" key="1">
    <citation type="submission" date="2020-09" db="EMBL/GenBank/DDBJ databases">
        <title>De no assembly of potato wild relative species, Solanum commersonii.</title>
        <authorList>
            <person name="Cho K."/>
        </authorList>
    </citation>
    <scope>NUCLEOTIDE SEQUENCE [LARGE SCALE GENOMIC DNA]</scope>
    <source>
        <strain evidence="1">LZ3.2</strain>
        <tissue evidence="1">Leaf</tissue>
    </source>
</reference>
<evidence type="ECO:0000313" key="1">
    <source>
        <dbReference type="EMBL" id="KAG5620713.1"/>
    </source>
</evidence>
<keyword evidence="2" id="KW-1185">Reference proteome</keyword>
<dbReference type="AlphaFoldDB" id="A0A9J6A884"/>